<dbReference type="SUPFAM" id="SSF54368">
    <property type="entry name" value="Glutamine synthetase, N-terminal domain"/>
    <property type="match status" value="1"/>
</dbReference>
<evidence type="ECO:0000256" key="4">
    <source>
        <dbReference type="ARBA" id="ARBA00022723"/>
    </source>
</evidence>
<evidence type="ECO:0000313" key="10">
    <source>
        <dbReference type="EMBL" id="VAW07639.1"/>
    </source>
</evidence>
<dbReference type="GO" id="GO:0004356">
    <property type="term" value="F:glutamine synthetase activity"/>
    <property type="evidence" value="ECO:0007669"/>
    <property type="project" value="UniProtKB-EC"/>
</dbReference>
<keyword evidence="4" id="KW-0479">Metal-binding</keyword>
<dbReference type="GO" id="GO:0006542">
    <property type="term" value="P:glutamine biosynthetic process"/>
    <property type="evidence" value="ECO:0007669"/>
    <property type="project" value="InterPro"/>
</dbReference>
<comment type="similarity">
    <text evidence="2">Belongs to the glutamine synthetase family.</text>
</comment>
<dbReference type="Gene3D" id="3.10.20.70">
    <property type="entry name" value="Glutamine synthetase, N-terminal domain"/>
    <property type="match status" value="1"/>
</dbReference>
<evidence type="ECO:0000259" key="8">
    <source>
        <dbReference type="PROSITE" id="PS51986"/>
    </source>
</evidence>
<dbReference type="InterPro" id="IPR008147">
    <property type="entry name" value="Gln_synt_N"/>
</dbReference>
<evidence type="ECO:0000256" key="3">
    <source>
        <dbReference type="ARBA" id="ARBA00022598"/>
    </source>
</evidence>
<dbReference type="PROSITE" id="PS51986">
    <property type="entry name" value="GS_BETA_GRASP"/>
    <property type="match status" value="1"/>
</dbReference>
<evidence type="ECO:0000256" key="1">
    <source>
        <dbReference type="ARBA" id="ARBA00001946"/>
    </source>
</evidence>
<dbReference type="PANTHER" id="PTHR43785">
    <property type="entry name" value="GAMMA-GLUTAMYLPUTRESCINE SYNTHETASE"/>
    <property type="match status" value="1"/>
</dbReference>
<feature type="domain" description="GS catalytic" evidence="9">
    <location>
        <begin position="107"/>
        <end position="442"/>
    </location>
</feature>
<evidence type="ECO:0000259" key="9">
    <source>
        <dbReference type="PROSITE" id="PS51987"/>
    </source>
</evidence>
<dbReference type="Pfam" id="PF03951">
    <property type="entry name" value="Gln-synt_N"/>
    <property type="match status" value="1"/>
</dbReference>
<dbReference type="GO" id="GO:0046872">
    <property type="term" value="F:metal ion binding"/>
    <property type="evidence" value="ECO:0007669"/>
    <property type="project" value="UniProtKB-KW"/>
</dbReference>
<dbReference type="InterPro" id="IPR036651">
    <property type="entry name" value="Gln_synt_N_sf"/>
</dbReference>
<keyword evidence="7" id="KW-0460">Magnesium</keyword>
<dbReference type="FunFam" id="3.10.20.70:FF:000002">
    <property type="entry name" value="Glutamine synthetase I"/>
    <property type="match status" value="1"/>
</dbReference>
<name>A0A3B0T5N0_9ZZZZ</name>
<dbReference type="InterPro" id="IPR008146">
    <property type="entry name" value="Gln_synth_cat_dom"/>
</dbReference>
<dbReference type="AlphaFoldDB" id="A0A3B0T5N0"/>
<evidence type="ECO:0000256" key="7">
    <source>
        <dbReference type="ARBA" id="ARBA00022842"/>
    </source>
</evidence>
<dbReference type="GO" id="GO:0005524">
    <property type="term" value="F:ATP binding"/>
    <property type="evidence" value="ECO:0007669"/>
    <property type="project" value="UniProtKB-KW"/>
</dbReference>
<evidence type="ECO:0000256" key="6">
    <source>
        <dbReference type="ARBA" id="ARBA00022840"/>
    </source>
</evidence>
<keyword evidence="3 10" id="KW-0436">Ligase</keyword>
<evidence type="ECO:0000256" key="2">
    <source>
        <dbReference type="ARBA" id="ARBA00009897"/>
    </source>
</evidence>
<dbReference type="SMART" id="SM01230">
    <property type="entry name" value="Gln-synt_C"/>
    <property type="match status" value="1"/>
</dbReference>
<dbReference type="InterPro" id="IPR014746">
    <property type="entry name" value="Gln_synth/guanido_kin_cat_dom"/>
</dbReference>
<dbReference type="SUPFAM" id="SSF55931">
    <property type="entry name" value="Glutamine synthetase/guanido kinase"/>
    <property type="match status" value="1"/>
</dbReference>
<proteinExistence type="inferred from homology"/>
<dbReference type="PROSITE" id="PS51987">
    <property type="entry name" value="GS_CATALYTIC"/>
    <property type="match status" value="1"/>
</dbReference>
<dbReference type="Pfam" id="PF00120">
    <property type="entry name" value="Gln-synt_C"/>
    <property type="match status" value="1"/>
</dbReference>
<feature type="domain" description="GS beta-grasp" evidence="8">
    <location>
        <begin position="15"/>
        <end position="100"/>
    </location>
</feature>
<protein>
    <submittedName>
        <fullName evidence="10">Glutamine synthetase type I</fullName>
        <ecNumber evidence="10">6.3.1.2</ecNumber>
    </submittedName>
</protein>
<gene>
    <name evidence="10" type="ORF">MNBD_ACTINO01-2574</name>
</gene>
<organism evidence="10">
    <name type="scientific">hydrothermal vent metagenome</name>
    <dbReference type="NCBI Taxonomy" id="652676"/>
    <lineage>
        <taxon>unclassified sequences</taxon>
        <taxon>metagenomes</taxon>
        <taxon>ecological metagenomes</taxon>
    </lineage>
</organism>
<dbReference type="EC" id="6.3.1.2" evidence="10"/>
<dbReference type="EMBL" id="UOEI01000539">
    <property type="protein sequence ID" value="VAW07639.1"/>
    <property type="molecule type" value="Genomic_DNA"/>
</dbReference>
<comment type="cofactor">
    <cofactor evidence="1">
        <name>Mg(2+)</name>
        <dbReference type="ChEBI" id="CHEBI:18420"/>
    </cofactor>
</comment>
<evidence type="ECO:0000256" key="5">
    <source>
        <dbReference type="ARBA" id="ARBA00022741"/>
    </source>
</evidence>
<sequence>MDRQKEYVLSTVKERGIRFIRLWFTDVQGFLKSFAITPAELEIALDEGVSFDGSSIDGFSRSYEADMLAKPDPSTFQILPWKGGDAGVARMFCDIVTPDGDPFPGDPRHVLRQNLQRAADLGYSFYVAPEIEFFYFEDASCEPQVLDRGGYFDLTPLDVAQEYRRSTIVALERLGIPVAFSHHEVSPSQHELDLRHTDALTMADTIMTTRLTVKEVAMEHGIYATFMPKPLASVDGSGMHLHLSLFQGDENAFHDPSGEHGLSKVARGFIAGLLAHAPEITAVTNQWVNSYKRLVGGFDAPIYETWARNDQSALVRVPATKKGKIDSTRIEYRAPDPACNPYLALSAILSAGLAGVAGNYDLPTEMGSDVLKMTADQRSEAGVRHLPRNLIEAITAMERSDLVRDALGDHVFEWFLRNKKREWARYEQHVSRYELEEYLPVL</sequence>
<keyword evidence="6" id="KW-0067">ATP-binding</keyword>
<reference evidence="10" key="1">
    <citation type="submission" date="2018-06" db="EMBL/GenBank/DDBJ databases">
        <authorList>
            <person name="Zhirakovskaya E."/>
        </authorList>
    </citation>
    <scope>NUCLEOTIDE SEQUENCE</scope>
</reference>
<keyword evidence="5" id="KW-0547">Nucleotide-binding</keyword>
<accession>A0A3B0T5N0</accession>
<dbReference type="FunFam" id="3.30.590.10:FF:000003">
    <property type="entry name" value="Glutamine synthetase 2"/>
    <property type="match status" value="1"/>
</dbReference>
<dbReference type="PANTHER" id="PTHR43785:SF12">
    <property type="entry name" value="TYPE-1 GLUTAMINE SYNTHETASE 2"/>
    <property type="match status" value="1"/>
</dbReference>
<dbReference type="Gene3D" id="3.30.590.10">
    <property type="entry name" value="Glutamine synthetase/guanido kinase, catalytic domain"/>
    <property type="match status" value="1"/>
</dbReference>